<dbReference type="Gene3D" id="4.10.410.20">
    <property type="match status" value="2"/>
</dbReference>
<comment type="catalytic activity">
    <reaction evidence="12">
        <text>ADP + H2O = AMP + phosphate + H(+)</text>
        <dbReference type="Rhea" id="RHEA:61436"/>
        <dbReference type="ChEBI" id="CHEBI:15377"/>
        <dbReference type="ChEBI" id="CHEBI:15378"/>
        <dbReference type="ChEBI" id="CHEBI:43474"/>
        <dbReference type="ChEBI" id="CHEBI:456215"/>
        <dbReference type="ChEBI" id="CHEBI:456216"/>
    </reaction>
</comment>
<dbReference type="Pfam" id="PF01663">
    <property type="entry name" value="Phosphodiest"/>
    <property type="match status" value="1"/>
</dbReference>
<dbReference type="GO" id="GO:0004528">
    <property type="term" value="F:phosphodiesterase I activity"/>
    <property type="evidence" value="ECO:0007669"/>
    <property type="project" value="TreeGrafter"/>
</dbReference>
<feature type="domain" description="SMB" evidence="15">
    <location>
        <begin position="188"/>
        <end position="232"/>
    </location>
</feature>
<dbReference type="SUPFAM" id="SSF53649">
    <property type="entry name" value="Alkaline phosphatase-like"/>
    <property type="match status" value="1"/>
</dbReference>
<comment type="similarity">
    <text evidence="3">Belongs to the nucleotide pyrophosphatase/phosphodiesterase family.</text>
</comment>
<keyword evidence="4" id="KW-1201">Platelet aggregation inhibiting toxin</keyword>
<feature type="region of interest" description="Disordered" evidence="13">
    <location>
        <begin position="1"/>
        <end position="87"/>
    </location>
</feature>
<dbReference type="SMART" id="SM00201">
    <property type="entry name" value="SO"/>
    <property type="match status" value="2"/>
</dbReference>
<dbReference type="SMART" id="SM00477">
    <property type="entry name" value="NUC"/>
    <property type="match status" value="1"/>
</dbReference>
<sequence>MGTHTQSPESAGGERGRPNQDGKPKHPESEESPKQKRWDHSSLLTEAAAGPVQSRPGAAEAMASEGASNGQEKSFRPYGTEPPNSAAVPMLPALEVSEEPEKAAAAAALKGKNKDPSYKVLSLVLCVIVLTIILGCIFGLKPSCTRDVKTCKGRCYERTFGTCRCDKECIELGNCCLDFQEACTEPVQIWTCTKFRCGEKNRPEYHCSCSDDCVKNNNCCVNYYSVCEGKTSWLEEKCEDISENQCPERFTKPPLLLFSLDGFRAEYLQTWGKLLPVISKLRKCGTYTHSLRPVYPSKTFPNHYSIATGLYPESHGLVDNKMYDPERNATFTLRNAEKSNRQWYQGQPIWLTAMYQGLKSASFFWPGSDVDVNGSFPNLYKLYNRSIPFEERVVTFLSWLKLPEEERPHFYTLYLEEPDSSGHRYGPISSEVILALERVDKVVGLLMDGLKQMNLHNCINIILISDHGMEEANCQKTVYLDAYLGNVKELFVVPGPAARLRPQNSPDEYFSFDYEGLVRNLTCLLPEQHFKAYLKQMLPKRFHYASNKRIESVHFYMDQQWQLARIRSELKYCTGGFHGSDNVFANMQALFIGFGPGFKFQTEVDPFENIEIYNLMCDLLDLTPAPNNGTHGSLSHLLKRVTYIPKHPQEESSPSSCPLVRQRTSTDGHICSCKSLPLPPIQPQVDLTISEIKKIEEYNLPFGRPRVLQKKEKFCLLHNHHYVSGFSQNIKMPLWSSYSVNKHDSWNASAGATRSCFYTDHRISLNSSQTCSLYKNHPQLNYGFLFPPNLIEEDKKNYYEGVLSSNIAPMYSAFQVIWEYFSAVLLPSYATARNGVNVITGPIFDYDYNGVYDTPEEIRRHSTNLAVLIPTHYFITLTSCKNVSQMPWQCEGSLEVVSYIIPHREDNSESCIVGKPKSLWVEERMRFHVARVRDVELLTGLSFYHERKQPVANILQLKTYLPSFEKARI</sequence>
<keyword evidence="10" id="KW-0325">Glycoprotein</keyword>
<dbReference type="CDD" id="cd16018">
    <property type="entry name" value="Enpp"/>
    <property type="match status" value="1"/>
</dbReference>
<keyword evidence="7" id="KW-0479">Metal-binding</keyword>
<dbReference type="GO" id="GO:0045599">
    <property type="term" value="P:negative regulation of fat cell differentiation"/>
    <property type="evidence" value="ECO:0007669"/>
    <property type="project" value="TreeGrafter"/>
</dbReference>
<dbReference type="GO" id="GO:0005576">
    <property type="term" value="C:extracellular region"/>
    <property type="evidence" value="ECO:0007669"/>
    <property type="project" value="UniProtKB-SubCell"/>
</dbReference>
<evidence type="ECO:0000256" key="4">
    <source>
        <dbReference type="ARBA" id="ARBA00022442"/>
    </source>
</evidence>
<dbReference type="EMBL" id="JAOTOJ010000001">
    <property type="protein sequence ID" value="KAK9411583.1"/>
    <property type="molecule type" value="Genomic_DNA"/>
</dbReference>
<gene>
    <name evidence="16" type="ORF">NXF25_002758</name>
</gene>
<keyword evidence="6" id="KW-0800">Toxin</keyword>
<dbReference type="InterPro" id="IPR001212">
    <property type="entry name" value="Somatomedin_B_dom"/>
</dbReference>
<evidence type="ECO:0000259" key="15">
    <source>
        <dbReference type="PROSITE" id="PS50958"/>
    </source>
</evidence>
<evidence type="ECO:0000256" key="14">
    <source>
        <dbReference type="SAM" id="Phobius"/>
    </source>
</evidence>
<keyword evidence="11" id="KW-1199">Hemostasis impairing toxin</keyword>
<keyword evidence="9" id="KW-1015">Disulfide bond</keyword>
<evidence type="ECO:0000313" key="17">
    <source>
        <dbReference type="Proteomes" id="UP001474421"/>
    </source>
</evidence>
<evidence type="ECO:0000256" key="10">
    <source>
        <dbReference type="ARBA" id="ARBA00023180"/>
    </source>
</evidence>
<evidence type="ECO:0000256" key="6">
    <source>
        <dbReference type="ARBA" id="ARBA00022656"/>
    </source>
</evidence>
<comment type="cofactor">
    <cofactor evidence="1">
        <name>a divalent metal cation</name>
        <dbReference type="ChEBI" id="CHEBI:60240"/>
    </cofactor>
</comment>
<evidence type="ECO:0000256" key="2">
    <source>
        <dbReference type="ARBA" id="ARBA00004613"/>
    </source>
</evidence>
<keyword evidence="5" id="KW-0964">Secreted</keyword>
<dbReference type="Pfam" id="PF01223">
    <property type="entry name" value="Endonuclease_NS"/>
    <property type="match status" value="1"/>
</dbReference>
<dbReference type="InterPro" id="IPR001604">
    <property type="entry name" value="Endo_G_ENPP1-like_dom"/>
</dbReference>
<feature type="domain" description="SMB" evidence="15">
    <location>
        <begin position="147"/>
        <end position="187"/>
    </location>
</feature>
<organism evidence="16 17">
    <name type="scientific">Crotalus adamanteus</name>
    <name type="common">Eastern diamondback rattlesnake</name>
    <dbReference type="NCBI Taxonomy" id="8729"/>
    <lineage>
        <taxon>Eukaryota</taxon>
        <taxon>Metazoa</taxon>
        <taxon>Chordata</taxon>
        <taxon>Craniata</taxon>
        <taxon>Vertebrata</taxon>
        <taxon>Euteleostomi</taxon>
        <taxon>Lepidosauria</taxon>
        <taxon>Squamata</taxon>
        <taxon>Bifurcata</taxon>
        <taxon>Unidentata</taxon>
        <taxon>Episquamata</taxon>
        <taxon>Toxicofera</taxon>
        <taxon>Serpentes</taxon>
        <taxon>Colubroidea</taxon>
        <taxon>Viperidae</taxon>
        <taxon>Crotalinae</taxon>
        <taxon>Crotalus</taxon>
    </lineage>
</organism>
<proteinExistence type="inferred from homology"/>
<evidence type="ECO:0000256" key="3">
    <source>
        <dbReference type="ARBA" id="ARBA00010594"/>
    </source>
</evidence>
<dbReference type="GO" id="GO:0030505">
    <property type="term" value="P:inorganic diphosphate transport"/>
    <property type="evidence" value="ECO:0007669"/>
    <property type="project" value="TreeGrafter"/>
</dbReference>
<keyword evidence="17" id="KW-1185">Reference proteome</keyword>
<dbReference type="GO" id="GO:0030500">
    <property type="term" value="P:regulation of bone mineralization"/>
    <property type="evidence" value="ECO:0007669"/>
    <property type="project" value="TreeGrafter"/>
</dbReference>
<dbReference type="PANTHER" id="PTHR10151">
    <property type="entry name" value="ECTONUCLEOTIDE PYROPHOSPHATASE/PHOSPHODIESTERASE"/>
    <property type="match status" value="1"/>
</dbReference>
<comment type="subcellular location">
    <subcellularLocation>
        <location evidence="2">Secreted</location>
    </subcellularLocation>
</comment>
<dbReference type="Gene3D" id="3.40.570.10">
    <property type="entry name" value="Extracellular Endonuclease, subunit A"/>
    <property type="match status" value="1"/>
</dbReference>
<dbReference type="InterPro" id="IPR044929">
    <property type="entry name" value="DNA/RNA_non-sp_Endonuclease_sf"/>
</dbReference>
<dbReference type="Proteomes" id="UP001474421">
    <property type="component" value="Unassembled WGS sequence"/>
</dbReference>
<keyword evidence="14" id="KW-0472">Membrane</keyword>
<evidence type="ECO:0000256" key="9">
    <source>
        <dbReference type="ARBA" id="ARBA00023157"/>
    </source>
</evidence>
<evidence type="ECO:0000256" key="11">
    <source>
        <dbReference type="ARBA" id="ARBA00023240"/>
    </source>
</evidence>
<evidence type="ECO:0000313" key="16">
    <source>
        <dbReference type="EMBL" id="KAK9411583.1"/>
    </source>
</evidence>
<comment type="caution">
    <text evidence="16">The sequence shown here is derived from an EMBL/GenBank/DDBJ whole genome shotgun (WGS) entry which is preliminary data.</text>
</comment>
<reference evidence="16 17" key="1">
    <citation type="journal article" date="2024" name="Proc. Natl. Acad. Sci. U.S.A.">
        <title>The genetic regulatory architecture and epigenomic basis for age-related changes in rattlesnake venom.</title>
        <authorList>
            <person name="Hogan M.P."/>
            <person name="Holding M.L."/>
            <person name="Nystrom G.S."/>
            <person name="Colston T.J."/>
            <person name="Bartlett D.A."/>
            <person name="Mason A.J."/>
            <person name="Ellsworth S.A."/>
            <person name="Rautsaw R.M."/>
            <person name="Lawrence K.C."/>
            <person name="Strickland J.L."/>
            <person name="He B."/>
            <person name="Fraser P."/>
            <person name="Margres M.J."/>
            <person name="Gilbert D.M."/>
            <person name="Gibbs H.L."/>
            <person name="Parkinson C.L."/>
            <person name="Rokyta D.R."/>
        </authorList>
    </citation>
    <scope>NUCLEOTIDE SEQUENCE [LARGE SCALE GENOMIC DNA]</scope>
    <source>
        <strain evidence="16">DRR0105</strain>
    </source>
</reference>
<feature type="transmembrane region" description="Helical" evidence="14">
    <location>
        <begin position="120"/>
        <end position="140"/>
    </location>
</feature>
<dbReference type="GO" id="GO:0090729">
    <property type="term" value="F:toxin activity"/>
    <property type="evidence" value="ECO:0007669"/>
    <property type="project" value="UniProtKB-KW"/>
</dbReference>
<evidence type="ECO:0000256" key="1">
    <source>
        <dbReference type="ARBA" id="ARBA00001968"/>
    </source>
</evidence>
<evidence type="ECO:0000256" key="7">
    <source>
        <dbReference type="ARBA" id="ARBA00022723"/>
    </source>
</evidence>
<dbReference type="FunFam" id="4.10.410.20:FF:000003">
    <property type="entry name" value="Ectonucleotide pyrophosphatase/phosphodiesterase family member 1"/>
    <property type="match status" value="1"/>
</dbReference>
<dbReference type="Gene3D" id="3.40.720.10">
    <property type="entry name" value="Alkaline Phosphatase, subunit A"/>
    <property type="match status" value="1"/>
</dbReference>
<dbReference type="SUPFAM" id="SSF90188">
    <property type="entry name" value="Somatomedin B domain"/>
    <property type="match status" value="2"/>
</dbReference>
<dbReference type="GO" id="GO:0009143">
    <property type="term" value="P:nucleoside triphosphate catabolic process"/>
    <property type="evidence" value="ECO:0007669"/>
    <property type="project" value="TreeGrafter"/>
</dbReference>
<dbReference type="GO" id="GO:0003676">
    <property type="term" value="F:nucleic acid binding"/>
    <property type="evidence" value="ECO:0007669"/>
    <property type="project" value="InterPro"/>
</dbReference>
<dbReference type="InterPro" id="IPR002591">
    <property type="entry name" value="Phosphodiest/P_Trfase"/>
</dbReference>
<evidence type="ECO:0000256" key="8">
    <source>
        <dbReference type="ARBA" id="ARBA00022801"/>
    </source>
</evidence>
<name>A0AAW1CBW0_CROAD</name>
<dbReference type="GO" id="GO:0009986">
    <property type="term" value="C:cell surface"/>
    <property type="evidence" value="ECO:0007669"/>
    <property type="project" value="TreeGrafter"/>
</dbReference>
<dbReference type="PROSITE" id="PS50958">
    <property type="entry name" value="SMB_2"/>
    <property type="match status" value="2"/>
</dbReference>
<evidence type="ECO:0000256" key="12">
    <source>
        <dbReference type="ARBA" id="ARBA00049482"/>
    </source>
</evidence>
<dbReference type="SUPFAM" id="SSF54060">
    <property type="entry name" value="His-Me finger endonucleases"/>
    <property type="match status" value="1"/>
</dbReference>
<dbReference type="InterPro" id="IPR044925">
    <property type="entry name" value="His-Me_finger_sf"/>
</dbReference>
<evidence type="ECO:0000256" key="5">
    <source>
        <dbReference type="ARBA" id="ARBA00022525"/>
    </source>
</evidence>
<keyword evidence="14" id="KW-0812">Transmembrane</keyword>
<accession>A0AAW1CBW0</accession>
<dbReference type="Pfam" id="PF01033">
    <property type="entry name" value="Somatomedin_B"/>
    <property type="match status" value="2"/>
</dbReference>
<feature type="compositionally biased region" description="Low complexity" evidence="13">
    <location>
        <begin position="57"/>
        <end position="68"/>
    </location>
</feature>
<dbReference type="PANTHER" id="PTHR10151:SF77">
    <property type="entry name" value="ECTONUCLEOTIDE PYROPHOSPHATASE_PHOSPHODIESTERASE FAMILY MEMBER 1"/>
    <property type="match status" value="1"/>
</dbReference>
<protein>
    <submittedName>
        <fullName evidence="16">Phosphodiesterase-2</fullName>
    </submittedName>
</protein>
<dbReference type="GO" id="GO:0046872">
    <property type="term" value="F:metal ion binding"/>
    <property type="evidence" value="ECO:0007669"/>
    <property type="project" value="UniProtKB-KW"/>
</dbReference>
<keyword evidence="8" id="KW-0378">Hydrolase</keyword>
<dbReference type="InterPro" id="IPR017850">
    <property type="entry name" value="Alkaline_phosphatase_core_sf"/>
</dbReference>
<dbReference type="InterPro" id="IPR036024">
    <property type="entry name" value="Somatomedin_B-like_dom_sf"/>
</dbReference>
<dbReference type="AlphaFoldDB" id="A0AAW1CBW0"/>
<dbReference type="SMART" id="SM00892">
    <property type="entry name" value="Endonuclease_NS"/>
    <property type="match status" value="1"/>
</dbReference>
<dbReference type="GO" id="GO:0004551">
    <property type="term" value="F:dinucleotide phosphatase activity"/>
    <property type="evidence" value="ECO:0007669"/>
    <property type="project" value="TreeGrafter"/>
</dbReference>
<keyword evidence="14" id="KW-1133">Transmembrane helix</keyword>
<dbReference type="InterPro" id="IPR020821">
    <property type="entry name" value="ENPP1-3/EXOG-like_nuc-like"/>
</dbReference>
<dbReference type="PROSITE" id="PS00524">
    <property type="entry name" value="SMB_1"/>
    <property type="match status" value="2"/>
</dbReference>
<dbReference type="CDD" id="cd00091">
    <property type="entry name" value="NUC"/>
    <property type="match status" value="1"/>
</dbReference>
<evidence type="ECO:0000256" key="13">
    <source>
        <dbReference type="SAM" id="MobiDB-lite"/>
    </source>
</evidence>
<dbReference type="GO" id="GO:0046034">
    <property type="term" value="P:ATP metabolic process"/>
    <property type="evidence" value="ECO:0007669"/>
    <property type="project" value="TreeGrafter"/>
</dbReference>
<dbReference type="FunFam" id="4.10.410.20:FF:000001">
    <property type="entry name" value="Ectonucleotide pyrophosphatase/phosphodiesterase family member 2"/>
    <property type="match status" value="1"/>
</dbReference>
<feature type="compositionally biased region" description="Basic and acidic residues" evidence="13">
    <location>
        <begin position="12"/>
        <end position="40"/>
    </location>
</feature>